<dbReference type="GO" id="GO:0005524">
    <property type="term" value="F:ATP binding"/>
    <property type="evidence" value="ECO:0007669"/>
    <property type="project" value="UniProtKB-UniRule"/>
</dbReference>
<dbReference type="PANTHER" id="PTHR30580">
    <property type="entry name" value="PRIMOSOMAL PROTEIN N"/>
    <property type="match status" value="1"/>
</dbReference>
<proteinExistence type="inferred from homology"/>
<evidence type="ECO:0000313" key="15">
    <source>
        <dbReference type="EMBL" id="MCC2124583.1"/>
    </source>
</evidence>
<keyword evidence="5 12" id="KW-0378">Hydrolase</keyword>
<keyword evidence="16" id="KW-1185">Reference proteome</keyword>
<evidence type="ECO:0000313" key="16">
    <source>
        <dbReference type="Proteomes" id="UP001198220"/>
    </source>
</evidence>
<feature type="domain" description="Helicase ATP-binding" evidence="13">
    <location>
        <begin position="222"/>
        <end position="388"/>
    </location>
</feature>
<dbReference type="SUPFAM" id="SSF52540">
    <property type="entry name" value="P-loop containing nucleoside triphosphate hydrolases"/>
    <property type="match status" value="2"/>
</dbReference>
<comment type="caution">
    <text evidence="15">The sequence shown here is derived from an EMBL/GenBank/DDBJ whole genome shotgun (WGS) entry which is preliminary data.</text>
</comment>
<feature type="binding site" evidence="12">
    <location>
        <position position="459"/>
    </location>
    <ligand>
        <name>Zn(2+)</name>
        <dbReference type="ChEBI" id="CHEBI:29105"/>
        <label>2</label>
    </ligand>
</feature>
<dbReference type="HAMAP" id="MF_00983">
    <property type="entry name" value="PriA"/>
    <property type="match status" value="1"/>
</dbReference>
<keyword evidence="8 12" id="KW-0067">ATP-binding</keyword>
<keyword evidence="9 12" id="KW-0238">DNA-binding</keyword>
<dbReference type="InterPro" id="IPR041222">
    <property type="entry name" value="PriA_3primeBD"/>
</dbReference>
<dbReference type="Gene3D" id="3.40.50.300">
    <property type="entry name" value="P-loop containing nucleotide triphosphate hydrolases"/>
    <property type="match status" value="2"/>
</dbReference>
<dbReference type="InterPro" id="IPR027417">
    <property type="entry name" value="P-loop_NTPase"/>
</dbReference>
<dbReference type="Pfam" id="PF00270">
    <property type="entry name" value="DEAD"/>
    <property type="match status" value="1"/>
</dbReference>
<dbReference type="Proteomes" id="UP001198220">
    <property type="component" value="Unassembled WGS sequence"/>
</dbReference>
<dbReference type="PANTHER" id="PTHR30580:SF0">
    <property type="entry name" value="PRIMOSOMAL PROTEIN N"/>
    <property type="match status" value="1"/>
</dbReference>
<dbReference type="GO" id="GO:0006270">
    <property type="term" value="P:DNA replication initiation"/>
    <property type="evidence" value="ECO:0007669"/>
    <property type="project" value="TreeGrafter"/>
</dbReference>
<evidence type="ECO:0000256" key="10">
    <source>
        <dbReference type="ARBA" id="ARBA00023235"/>
    </source>
</evidence>
<comment type="catalytic activity">
    <reaction evidence="12">
        <text>Couples ATP hydrolysis with the unwinding of duplex DNA by translocating in the 3'-5' direction.</text>
        <dbReference type="EC" id="5.6.2.4"/>
    </reaction>
</comment>
<dbReference type="GO" id="GO:0008270">
    <property type="term" value="F:zinc ion binding"/>
    <property type="evidence" value="ECO:0007669"/>
    <property type="project" value="UniProtKB-UniRule"/>
</dbReference>
<dbReference type="GO" id="GO:0043138">
    <property type="term" value="F:3'-5' DNA helicase activity"/>
    <property type="evidence" value="ECO:0007669"/>
    <property type="project" value="UniProtKB-EC"/>
</dbReference>
<evidence type="ECO:0000256" key="6">
    <source>
        <dbReference type="ARBA" id="ARBA00022806"/>
    </source>
</evidence>
<dbReference type="CDD" id="cd17929">
    <property type="entry name" value="DEXHc_priA"/>
    <property type="match status" value="1"/>
</dbReference>
<sequence>MEYANVIVDISHEKLDRVFQYRIPEHLKEHLKTGMQVQFPFGNGNRPMKGYVVGFTDTPDYPPEKIKELDRIMEGGVRAESQLIAMAAWMKERYGSTMNQALKTVLPVKQEIAEKKEVRLRLIVSKEQGEALLKDALHKNFRAKARLLAALLDHGGVLDKKEAADRYKVTAPVIRKFEEDGILVQESRIQYRNPFEGHFEQKERTVLLTEEQQAAVDGIFSEYEKGIRKTYLLQGVTGSGKTEVYMELIARITEEGKQAIVLIPEIALTFQTVRRFYERFGDRVSVMHSRLSDGERYDQFVRAREGSIDVMIGPRSALFTPFSQIGLIIIDEEHEGAYKSETVPRYDAREAAVYRASLCGASVILGSATPSVETAFHARNGQYGWYRLDRRIGRAVLPEVSVVDLREELKAGNRSIFSRRLYSAMDDRMKKGQQMMLFLNRRGLSGFVSCRSCGKAIRCPHCDVTLSLHGDGSLKCHYCGYQIRMPKACPTCGSPYISGFRAGTQQIEREVKKYFPKARVLRMDYDTTRTRESYEKILSAFGKGEADVLVGTQMIVKGHDFPNVTLVGVLAADISLYASDYRAAERTFQLLTQAAGRAGRGEQAGEAVIQTYMPEHYSIQAAVKQDYEAFYRQEIAYRNLMGYPPVETMMGIYLSAGDQELLEEKTKALGIFIREMQQQEVLMIGPADAALTRLNDRYRKVIYLKSRQEEKLLLIKNKTEHYLEMDAGWEKIRVQFDMNPFQAY</sequence>
<dbReference type="InterPro" id="IPR040498">
    <property type="entry name" value="PriA_CRR"/>
</dbReference>
<evidence type="ECO:0000256" key="3">
    <source>
        <dbReference type="ARBA" id="ARBA00022723"/>
    </source>
</evidence>
<dbReference type="AlphaFoldDB" id="A0AAE3A6W7"/>
<dbReference type="CDD" id="cd18804">
    <property type="entry name" value="SF2_C_priA"/>
    <property type="match status" value="1"/>
</dbReference>
<dbReference type="Pfam" id="PF00271">
    <property type="entry name" value="Helicase_C"/>
    <property type="match status" value="1"/>
</dbReference>
<evidence type="ECO:0000259" key="13">
    <source>
        <dbReference type="PROSITE" id="PS51192"/>
    </source>
</evidence>
<dbReference type="EMBL" id="JAJEPS010000001">
    <property type="protein sequence ID" value="MCC2124583.1"/>
    <property type="molecule type" value="Genomic_DNA"/>
</dbReference>
<gene>
    <name evidence="12 15" type="primary">priA</name>
    <name evidence="15" type="ORF">LKD36_00140</name>
</gene>
<evidence type="ECO:0000256" key="11">
    <source>
        <dbReference type="ARBA" id="ARBA00048988"/>
    </source>
</evidence>
<dbReference type="Pfam" id="PF18074">
    <property type="entry name" value="PriA_C"/>
    <property type="match status" value="1"/>
</dbReference>
<dbReference type="GO" id="GO:0006269">
    <property type="term" value="P:DNA replication, synthesis of primer"/>
    <property type="evidence" value="ECO:0007669"/>
    <property type="project" value="UniProtKB-KW"/>
</dbReference>
<dbReference type="Pfam" id="PF17764">
    <property type="entry name" value="PriA_3primeBD"/>
    <property type="match status" value="1"/>
</dbReference>
<comment type="similarity">
    <text evidence="12">Belongs to the helicase family. PriA subfamily.</text>
</comment>
<dbReference type="Pfam" id="PF18319">
    <property type="entry name" value="Zn_ribbon_PriA"/>
    <property type="match status" value="1"/>
</dbReference>
<evidence type="ECO:0000256" key="5">
    <source>
        <dbReference type="ARBA" id="ARBA00022801"/>
    </source>
</evidence>
<feature type="binding site" evidence="12">
    <location>
        <position position="453"/>
    </location>
    <ligand>
        <name>Zn(2+)</name>
        <dbReference type="ChEBI" id="CHEBI:29105"/>
        <label>1</label>
    </ligand>
</feature>
<evidence type="ECO:0000256" key="2">
    <source>
        <dbReference type="ARBA" id="ARBA00022705"/>
    </source>
</evidence>
<dbReference type="InterPro" id="IPR041236">
    <property type="entry name" value="PriA_C"/>
</dbReference>
<organism evidence="15 16">
    <name type="scientific">Hominiventricola filiformis</name>
    <dbReference type="NCBI Taxonomy" id="2885352"/>
    <lineage>
        <taxon>Bacteria</taxon>
        <taxon>Bacillati</taxon>
        <taxon>Bacillota</taxon>
        <taxon>Clostridia</taxon>
        <taxon>Lachnospirales</taxon>
        <taxon>Lachnospiraceae</taxon>
        <taxon>Hominiventricola</taxon>
    </lineage>
</organism>
<dbReference type="EC" id="5.6.2.4" evidence="12"/>
<keyword evidence="1 12" id="KW-0639">Primosome</keyword>
<dbReference type="SMART" id="SM00487">
    <property type="entry name" value="DEXDc"/>
    <property type="match status" value="1"/>
</dbReference>
<keyword evidence="2 12" id="KW-0235">DNA replication</keyword>
<dbReference type="FunFam" id="3.40.50.300:FF:000489">
    <property type="entry name" value="Primosome assembly protein PriA"/>
    <property type="match status" value="1"/>
</dbReference>
<feature type="binding site" evidence="12">
    <location>
        <position position="479"/>
    </location>
    <ligand>
        <name>Zn(2+)</name>
        <dbReference type="ChEBI" id="CHEBI:29105"/>
        <label>2</label>
    </ligand>
</feature>
<feature type="binding site" evidence="12">
    <location>
        <position position="476"/>
    </location>
    <ligand>
        <name>Zn(2+)</name>
        <dbReference type="ChEBI" id="CHEBI:29105"/>
        <label>2</label>
    </ligand>
</feature>
<evidence type="ECO:0000256" key="1">
    <source>
        <dbReference type="ARBA" id="ARBA00022515"/>
    </source>
</evidence>
<dbReference type="GO" id="GO:0003677">
    <property type="term" value="F:DNA binding"/>
    <property type="evidence" value="ECO:0007669"/>
    <property type="project" value="UniProtKB-UniRule"/>
</dbReference>
<evidence type="ECO:0000256" key="12">
    <source>
        <dbReference type="HAMAP-Rule" id="MF_00983"/>
    </source>
</evidence>
<comment type="cofactor">
    <cofactor evidence="12">
        <name>Zn(2+)</name>
        <dbReference type="ChEBI" id="CHEBI:29105"/>
    </cofactor>
    <text evidence="12">Binds 2 zinc ions per subunit.</text>
</comment>
<protein>
    <recommendedName>
        <fullName evidence="12">Replication restart protein PriA</fullName>
    </recommendedName>
    <alternativeName>
        <fullName evidence="12">ATP-dependent DNA helicase PriA</fullName>
        <ecNumber evidence="12">5.6.2.4</ecNumber>
    </alternativeName>
    <alternativeName>
        <fullName evidence="12">DNA 3'-5' helicase PriA</fullName>
    </alternativeName>
</protein>
<evidence type="ECO:0000256" key="4">
    <source>
        <dbReference type="ARBA" id="ARBA00022741"/>
    </source>
</evidence>
<dbReference type="PROSITE" id="PS51194">
    <property type="entry name" value="HELICASE_CTER"/>
    <property type="match status" value="1"/>
</dbReference>
<name>A0AAE3A6W7_9FIRM</name>
<dbReference type="InterPro" id="IPR042115">
    <property type="entry name" value="PriA_3primeBD_sf"/>
</dbReference>
<feature type="binding site" evidence="12">
    <location>
        <position position="492"/>
    </location>
    <ligand>
        <name>Zn(2+)</name>
        <dbReference type="ChEBI" id="CHEBI:29105"/>
        <label>1</label>
    </ligand>
</feature>
<dbReference type="RefSeq" id="WP_308458207.1">
    <property type="nucleotide sequence ID" value="NZ_JAJEPS010000001.1"/>
</dbReference>
<keyword evidence="4 12" id="KW-0547">Nucleotide-binding</keyword>
<dbReference type="GO" id="GO:1990077">
    <property type="term" value="C:primosome complex"/>
    <property type="evidence" value="ECO:0007669"/>
    <property type="project" value="UniProtKB-UniRule"/>
</dbReference>
<evidence type="ECO:0000259" key="14">
    <source>
        <dbReference type="PROSITE" id="PS51194"/>
    </source>
</evidence>
<dbReference type="InterPro" id="IPR014001">
    <property type="entry name" value="Helicase_ATP-bd"/>
</dbReference>
<feature type="binding site" evidence="12">
    <location>
        <position position="489"/>
    </location>
    <ligand>
        <name>Zn(2+)</name>
        <dbReference type="ChEBI" id="CHEBI:29105"/>
        <label>1</label>
    </ligand>
</feature>
<dbReference type="InterPro" id="IPR005259">
    <property type="entry name" value="PriA"/>
</dbReference>
<feature type="binding site" evidence="12">
    <location>
        <position position="462"/>
    </location>
    <ligand>
        <name>Zn(2+)</name>
        <dbReference type="ChEBI" id="CHEBI:29105"/>
        <label>2</label>
    </ligand>
</feature>
<feature type="domain" description="Helicase C-terminal" evidence="14">
    <location>
        <begin position="484"/>
        <end position="651"/>
    </location>
</feature>
<dbReference type="GO" id="GO:0006310">
    <property type="term" value="P:DNA recombination"/>
    <property type="evidence" value="ECO:0007669"/>
    <property type="project" value="InterPro"/>
</dbReference>
<dbReference type="Gene3D" id="3.40.1440.60">
    <property type="entry name" value="PriA, 3(prime) DNA-binding domain"/>
    <property type="match status" value="1"/>
</dbReference>
<accession>A0AAE3A6W7</accession>
<dbReference type="InterPro" id="IPR001650">
    <property type="entry name" value="Helicase_C-like"/>
</dbReference>
<dbReference type="GO" id="GO:0006302">
    <property type="term" value="P:double-strand break repair"/>
    <property type="evidence" value="ECO:0007669"/>
    <property type="project" value="InterPro"/>
</dbReference>
<evidence type="ECO:0000256" key="9">
    <source>
        <dbReference type="ARBA" id="ARBA00023125"/>
    </source>
</evidence>
<keyword evidence="3 12" id="KW-0479">Metal-binding</keyword>
<comment type="function">
    <text evidence="12">Initiates the restart of stalled replication forks, which reloads the replicative helicase on sites other than the origin of replication. Recognizes and binds to abandoned replication forks and remodels them to uncover a helicase loading site. Promotes assembly of the primosome at these replication forks.</text>
</comment>
<keyword evidence="6 12" id="KW-0347">Helicase</keyword>
<comment type="catalytic activity">
    <reaction evidence="11 12">
        <text>ATP + H2O = ADP + phosphate + H(+)</text>
        <dbReference type="Rhea" id="RHEA:13065"/>
        <dbReference type="ChEBI" id="CHEBI:15377"/>
        <dbReference type="ChEBI" id="CHEBI:15378"/>
        <dbReference type="ChEBI" id="CHEBI:30616"/>
        <dbReference type="ChEBI" id="CHEBI:43474"/>
        <dbReference type="ChEBI" id="CHEBI:456216"/>
        <dbReference type="EC" id="5.6.2.4"/>
    </reaction>
</comment>
<reference evidence="15 16" key="1">
    <citation type="submission" date="2021-10" db="EMBL/GenBank/DDBJ databases">
        <title>Anaerobic single-cell dispensing facilitates the cultivation of human gut bacteria.</title>
        <authorList>
            <person name="Afrizal A."/>
        </authorList>
    </citation>
    <scope>NUCLEOTIDE SEQUENCE [LARGE SCALE GENOMIC DNA]</scope>
    <source>
        <strain evidence="15 16">CLA-AA-H276</strain>
    </source>
</reference>
<dbReference type="InterPro" id="IPR011545">
    <property type="entry name" value="DEAD/DEAH_box_helicase_dom"/>
</dbReference>
<dbReference type="PROSITE" id="PS51192">
    <property type="entry name" value="HELICASE_ATP_BIND_1"/>
    <property type="match status" value="1"/>
</dbReference>
<feature type="binding site" evidence="12">
    <location>
        <position position="450"/>
    </location>
    <ligand>
        <name>Zn(2+)</name>
        <dbReference type="ChEBI" id="CHEBI:29105"/>
        <label>1</label>
    </ligand>
</feature>
<keyword evidence="7 12" id="KW-0862">Zinc</keyword>
<evidence type="ECO:0000256" key="8">
    <source>
        <dbReference type="ARBA" id="ARBA00022840"/>
    </source>
</evidence>
<dbReference type="NCBIfam" id="TIGR00595">
    <property type="entry name" value="priA"/>
    <property type="match status" value="1"/>
</dbReference>
<dbReference type="GO" id="GO:0016787">
    <property type="term" value="F:hydrolase activity"/>
    <property type="evidence" value="ECO:0007669"/>
    <property type="project" value="UniProtKB-KW"/>
</dbReference>
<evidence type="ECO:0000256" key="7">
    <source>
        <dbReference type="ARBA" id="ARBA00022833"/>
    </source>
</evidence>
<dbReference type="SMART" id="SM00490">
    <property type="entry name" value="HELICc"/>
    <property type="match status" value="1"/>
</dbReference>
<keyword evidence="10 12" id="KW-0413">Isomerase</keyword>
<comment type="subunit">
    <text evidence="12">Component of the replication restart primosome.</text>
</comment>